<dbReference type="RefSeq" id="WP_117536685.1">
    <property type="nucleotide sequence ID" value="NZ_CP060636.1"/>
</dbReference>
<protein>
    <submittedName>
        <fullName evidence="1">Uncharacterized protein</fullName>
    </submittedName>
</protein>
<reference evidence="1 2" key="1">
    <citation type="submission" date="2020-08" db="EMBL/GenBank/DDBJ databases">
        <authorList>
            <person name="Liu C."/>
            <person name="Sun Q."/>
        </authorList>
    </citation>
    <scope>NUCLEOTIDE SEQUENCE [LARGE SCALE GENOMIC DNA]</scope>
    <source>
        <strain evidence="1 2">NSJ-61</strain>
    </source>
</reference>
<dbReference type="AlphaFoldDB" id="A0A7G9GMY9"/>
<keyword evidence="2" id="KW-1185">Reference proteome</keyword>
<dbReference type="KEGG" id="ehn:H9Q80_18325"/>
<name>A0A7G9GMY9_9FIRM</name>
<gene>
    <name evidence="1" type="ORF">H9Q80_18325</name>
</gene>
<dbReference type="EMBL" id="CP060636">
    <property type="protein sequence ID" value="QNM12171.1"/>
    <property type="molecule type" value="Genomic_DNA"/>
</dbReference>
<sequence>MESNIIADSTITPFEKKGNTRNLENPSVQVLENKGRGYILYYKGDLIHQSLTPDEGDDNKDENYFGTVADQMDCINSENKFGELQLGRLYMAGQYVSVTDPVTKKTTWYLCLVDIFVDQLGEVTGDSSYRWKVIDGNFHSTSAYLVGDVVIYNNDYYRCIKDMRNGDRAKPTGDYNSETFWEKIDKPTESNKRCDIYVAKDLTGTVANKIDNIYDFPEFSETEGYGKQKFVKYNGDIWNKVLNGYPKSIPGIKDSDDNIYVWQKIQLDWDETSGYIKTDRIRYDSKYFEAKVDVLDGTPPMDALGNLNSKYWVQVKYNTSNKTWTIVN</sequence>
<dbReference type="Proteomes" id="UP000515856">
    <property type="component" value="Chromosome"/>
</dbReference>
<proteinExistence type="predicted"/>
<organism evidence="1 2">
    <name type="scientific">[Eubacterium] hominis</name>
    <dbReference type="NCBI Taxonomy" id="2764325"/>
    <lineage>
        <taxon>Bacteria</taxon>
        <taxon>Bacillati</taxon>
        <taxon>Bacillota</taxon>
        <taxon>Erysipelotrichia</taxon>
        <taxon>Erysipelotrichales</taxon>
        <taxon>Erysipelotrichaceae</taxon>
        <taxon>Amedibacillus</taxon>
    </lineage>
</organism>
<dbReference type="Gene3D" id="2.10.10.90">
    <property type="match status" value="1"/>
</dbReference>
<evidence type="ECO:0000313" key="2">
    <source>
        <dbReference type="Proteomes" id="UP000515856"/>
    </source>
</evidence>
<accession>A0A7G9GMY9</accession>
<evidence type="ECO:0000313" key="1">
    <source>
        <dbReference type="EMBL" id="QNM12171.1"/>
    </source>
</evidence>